<evidence type="ECO:0000313" key="2">
    <source>
        <dbReference type="EMBL" id="WAW10383.1"/>
    </source>
</evidence>
<dbReference type="EMBL" id="CP098242">
    <property type="protein sequence ID" value="WAW10383.1"/>
    <property type="molecule type" value="Genomic_DNA"/>
</dbReference>
<dbReference type="Gene3D" id="3.10.290.30">
    <property type="entry name" value="MM3350-like"/>
    <property type="match status" value="1"/>
</dbReference>
<dbReference type="InterPro" id="IPR024047">
    <property type="entry name" value="MM3350-like_sf"/>
</dbReference>
<dbReference type="SUPFAM" id="SSF159941">
    <property type="entry name" value="MM3350-like"/>
    <property type="match status" value="1"/>
</dbReference>
<dbReference type="Proteomes" id="UP001156215">
    <property type="component" value="Chromosome"/>
</dbReference>
<sequence length="189" mass="22298">MNNPLCPFKIELNEITPAIWRRFFVPADLTLETLHTIIQIVMGWENYHLYEFVISGKCYIPESENTKDLEPSHHQLISLDLKKGQSFSYVYDFGDNWRHTITLENDTYKPDRRTTRLIKCLEGAEACPPEDCGGPLGYMDFYEAMIAPKNKHHFEVREWHLEQVGISFDGNKFDQKQINRQLQKIRVYQ</sequence>
<dbReference type="PANTHER" id="PTHR41878">
    <property type="entry name" value="LEXA REPRESSOR-RELATED"/>
    <property type="match status" value="1"/>
</dbReference>
<dbReference type="InterPro" id="IPR012912">
    <property type="entry name" value="Plasmid_pRiA4b_Orf3-like"/>
</dbReference>
<dbReference type="AlphaFoldDB" id="A0A9E9M032"/>
<protein>
    <submittedName>
        <fullName evidence="2">Plasmid pRiA4b ORF-3 family protein</fullName>
    </submittedName>
</protein>
<accession>A0A9E9M032</accession>
<dbReference type="KEGG" id="ovb:NB640_01575"/>
<dbReference type="Pfam" id="PF07929">
    <property type="entry name" value="PRiA4_ORF3"/>
    <property type="match status" value="1"/>
</dbReference>
<dbReference type="RefSeq" id="WP_269309395.1">
    <property type="nucleotide sequence ID" value="NZ_CP098242.1"/>
</dbReference>
<reference evidence="2" key="1">
    <citation type="journal article" date="2022" name="Front. Microbiol.">
        <title>New perspectives on an old grouping: The genomic and phenotypic variability of Oxalobacter formigenes and the implications for calcium oxalate stone prevention.</title>
        <authorList>
            <person name="Chmiel J.A."/>
            <person name="Carr C."/>
            <person name="Stuivenberg G.A."/>
            <person name="Venema R."/>
            <person name="Chanyi R.M."/>
            <person name="Al K.F."/>
            <person name="Giguere D."/>
            <person name="Say H."/>
            <person name="Akouris P.P."/>
            <person name="Dominguez Romero S.A."/>
            <person name="Kwong A."/>
            <person name="Tai V."/>
            <person name="Koval S.F."/>
            <person name="Razvi H."/>
            <person name="Bjazevic J."/>
            <person name="Burton J.P."/>
        </authorList>
    </citation>
    <scope>NUCLEOTIDE SEQUENCE</scope>
    <source>
        <strain evidence="2">WoOx3</strain>
    </source>
</reference>
<dbReference type="PANTHER" id="PTHR41878:SF1">
    <property type="entry name" value="TNPR PROTEIN"/>
    <property type="match status" value="1"/>
</dbReference>
<evidence type="ECO:0000313" key="3">
    <source>
        <dbReference type="Proteomes" id="UP001156215"/>
    </source>
</evidence>
<feature type="domain" description="Plasmid pRiA4b Orf3-like" evidence="1">
    <location>
        <begin position="8"/>
        <end position="176"/>
    </location>
</feature>
<keyword evidence="3" id="KW-1185">Reference proteome</keyword>
<gene>
    <name evidence="2" type="ORF">NB640_01575</name>
</gene>
<evidence type="ECO:0000259" key="1">
    <source>
        <dbReference type="Pfam" id="PF07929"/>
    </source>
</evidence>
<name>A0A9E9M032_9BURK</name>
<proteinExistence type="predicted"/>
<organism evidence="2 3">
    <name type="scientific">Oxalobacter vibrioformis</name>
    <dbReference type="NCBI Taxonomy" id="933080"/>
    <lineage>
        <taxon>Bacteria</taxon>
        <taxon>Pseudomonadati</taxon>
        <taxon>Pseudomonadota</taxon>
        <taxon>Betaproteobacteria</taxon>
        <taxon>Burkholderiales</taxon>
        <taxon>Oxalobacteraceae</taxon>
        <taxon>Oxalobacter</taxon>
    </lineage>
</organism>